<accession>A0A1D2Q5D7</accession>
<feature type="transmembrane region" description="Helical" evidence="12">
    <location>
        <begin position="73"/>
        <end position="91"/>
    </location>
</feature>
<evidence type="ECO:0000256" key="5">
    <source>
        <dbReference type="ARBA" id="ARBA00022692"/>
    </source>
</evidence>
<feature type="transmembrane region" description="Helical" evidence="12">
    <location>
        <begin position="200"/>
        <end position="219"/>
    </location>
</feature>
<dbReference type="PANTHER" id="PTHR22926">
    <property type="entry name" value="PHOSPHO-N-ACETYLMURAMOYL-PENTAPEPTIDE-TRANSFERASE"/>
    <property type="match status" value="1"/>
</dbReference>
<keyword evidence="4 12" id="KW-0808">Transferase</keyword>
<evidence type="ECO:0000256" key="2">
    <source>
        <dbReference type="ARBA" id="ARBA00005583"/>
    </source>
</evidence>
<evidence type="ECO:0000256" key="6">
    <source>
        <dbReference type="ARBA" id="ARBA00022960"/>
    </source>
</evidence>
<protein>
    <recommendedName>
        <fullName evidence="12 13">Phospho-N-acetylmuramoyl-pentapeptide-transferase</fullName>
        <ecNumber evidence="12 13">2.7.8.13</ecNumber>
    </recommendedName>
    <alternativeName>
        <fullName evidence="12">UDP-MurNAc-pentapeptide phosphotransferase</fullName>
    </alternativeName>
</protein>
<dbReference type="GO" id="GO:0051992">
    <property type="term" value="F:UDP-N-acetylmuramoyl-L-alanyl-D-glutamyl-meso-2,6-diaminopimelyl-D-alanyl-D-alanine:undecaprenyl-phosphate transferase activity"/>
    <property type="evidence" value="ECO:0007669"/>
    <property type="project" value="RHEA"/>
</dbReference>
<dbReference type="HAMAP" id="MF_00038">
    <property type="entry name" value="MraY"/>
    <property type="match status" value="1"/>
</dbReference>
<dbReference type="NCBIfam" id="TIGR00445">
    <property type="entry name" value="mraY"/>
    <property type="match status" value="1"/>
</dbReference>
<dbReference type="CDD" id="cd06852">
    <property type="entry name" value="GT_MraY"/>
    <property type="match status" value="1"/>
</dbReference>
<dbReference type="UniPathway" id="UPA00219"/>
<keyword evidence="11 12" id="KW-0961">Cell wall biogenesis/degradation</keyword>
<keyword evidence="12 14" id="KW-0479">Metal-binding</keyword>
<name>A0A1D2Q5D7_MANHA</name>
<dbReference type="Pfam" id="PF00953">
    <property type="entry name" value="Glycos_transf_4"/>
    <property type="match status" value="1"/>
</dbReference>
<keyword evidence="3 12" id="KW-0132">Cell division</keyword>
<evidence type="ECO:0000256" key="9">
    <source>
        <dbReference type="ARBA" id="ARBA00023136"/>
    </source>
</evidence>
<dbReference type="RefSeq" id="WP_126301076.1">
    <property type="nucleotide sequence ID" value="NZ_LR134495.1"/>
</dbReference>
<dbReference type="PANTHER" id="PTHR22926:SF5">
    <property type="entry name" value="PHOSPHO-N-ACETYLMURAMOYL-PENTAPEPTIDE-TRANSFERASE HOMOLOG"/>
    <property type="match status" value="1"/>
</dbReference>
<comment type="catalytic activity">
    <reaction evidence="12">
        <text>UDP-N-acetyl-alpha-D-muramoyl-L-alanyl-gamma-D-glutamyl-meso-2,6-diaminopimeloyl-D-alanyl-D-alanine + di-trans,octa-cis-undecaprenyl phosphate = di-trans,octa-cis-undecaprenyl diphospho-N-acetyl-alpha-D-muramoyl-L-alanyl-D-glutamyl-meso-2,6-diaminopimeloyl-D-alanyl-D-alanine + UMP</text>
        <dbReference type="Rhea" id="RHEA:28386"/>
        <dbReference type="ChEBI" id="CHEBI:57865"/>
        <dbReference type="ChEBI" id="CHEBI:60392"/>
        <dbReference type="ChEBI" id="CHEBI:61386"/>
        <dbReference type="ChEBI" id="CHEBI:61387"/>
        <dbReference type="EC" id="2.7.8.13"/>
    </reaction>
</comment>
<evidence type="ECO:0000256" key="1">
    <source>
        <dbReference type="ARBA" id="ARBA00004141"/>
    </source>
</evidence>
<dbReference type="InterPro" id="IPR000715">
    <property type="entry name" value="Glycosyl_transferase_4"/>
</dbReference>
<dbReference type="EMBL" id="LR134495">
    <property type="protein sequence ID" value="VEI74230.1"/>
    <property type="molecule type" value="Genomic_DNA"/>
</dbReference>
<keyword evidence="9 12" id="KW-0472">Membrane</keyword>
<feature type="transmembrane region" description="Helical" evidence="12">
    <location>
        <begin position="290"/>
        <end position="311"/>
    </location>
</feature>
<dbReference type="GO" id="GO:0008963">
    <property type="term" value="F:phospho-N-acetylmuramoyl-pentapeptide-transferase activity"/>
    <property type="evidence" value="ECO:0007669"/>
    <property type="project" value="UniProtKB-UniRule"/>
</dbReference>
<comment type="function">
    <text evidence="12">Catalyzes the initial step of the lipid cycle reactions in the biosynthesis of the cell wall peptidoglycan: transfers peptidoglycan precursor phospho-MurNAc-pentapeptide from UDP-MurNAc-pentapeptide onto the lipid carrier undecaprenyl phosphate, yielding undecaprenyl-pyrophosphoryl-MurNAc-pentapeptide, known as lipid I.</text>
</comment>
<dbReference type="AlphaFoldDB" id="A0A1D2Q5D7"/>
<feature type="transmembrane region" description="Helical" evidence="12">
    <location>
        <begin position="20"/>
        <end position="40"/>
    </location>
</feature>
<keyword evidence="8 12" id="KW-1133">Transmembrane helix</keyword>
<evidence type="ECO:0000256" key="3">
    <source>
        <dbReference type="ARBA" id="ARBA00022618"/>
    </source>
</evidence>
<comment type="cofactor">
    <cofactor evidence="12 14">
        <name>Mg(2+)</name>
        <dbReference type="ChEBI" id="CHEBI:18420"/>
    </cofactor>
</comment>
<sequence length="360" mass="39802">MLVWLAELLVQYNTAFNVVSYITFRAIMALLTAMGIGLWIGPKVIRRLQILKFGQEVRNDGPESHFKKRGTPTMGGVMILAAIGVSALLWADLRNSYVWFTLFVLFGYGAVGFVDDYRKIARKNTDGLIARWKYFWLSAIALVAVFGMYAVGKDTAATQLVVPFFKDVMPQLGLFYIVLAYFVIVGTSNAVNLTDGLDGLAIVPTIMVASAFALIAWATGNFNFAQYLHIPFIPNAGELVILCTAIVGAGLGFLWYNTYPAQVFMGDVGSLSLGGALGVIAVLVRQELLLVVMGGVFVVEALSVILQVGSYKLRQKRIFRMAPIHHHFELKGWPEPRVIVRFWIITLMLVLVGLVTLKLR</sequence>
<dbReference type="Pfam" id="PF10555">
    <property type="entry name" value="MraY_sig1"/>
    <property type="match status" value="1"/>
</dbReference>
<keyword evidence="5 12" id="KW-0812">Transmembrane</keyword>
<keyword evidence="12" id="KW-1003">Cell membrane</keyword>
<feature type="transmembrane region" description="Helical" evidence="12">
    <location>
        <begin position="263"/>
        <end position="284"/>
    </location>
</feature>
<dbReference type="InterPro" id="IPR003524">
    <property type="entry name" value="PNAcMuramoyl-5peptid_Trfase"/>
</dbReference>
<evidence type="ECO:0000256" key="10">
    <source>
        <dbReference type="ARBA" id="ARBA00023306"/>
    </source>
</evidence>
<dbReference type="InterPro" id="IPR018480">
    <property type="entry name" value="PNAcMuramoyl-5peptid_Trfase_CS"/>
</dbReference>
<evidence type="ECO:0000256" key="13">
    <source>
        <dbReference type="NCBIfam" id="TIGR00445"/>
    </source>
</evidence>
<evidence type="ECO:0000256" key="12">
    <source>
        <dbReference type="HAMAP-Rule" id="MF_00038"/>
    </source>
</evidence>
<keyword evidence="6 12" id="KW-0133">Cell shape</keyword>
<comment type="pathway">
    <text evidence="12">Cell wall biogenesis; peptidoglycan biosynthesis.</text>
</comment>
<dbReference type="GO" id="GO:0071555">
    <property type="term" value="P:cell wall organization"/>
    <property type="evidence" value="ECO:0007669"/>
    <property type="project" value="UniProtKB-KW"/>
</dbReference>
<keyword evidence="12 14" id="KW-0460">Magnesium</keyword>
<feature type="transmembrane region" description="Helical" evidence="12">
    <location>
        <begin position="97"/>
        <end position="114"/>
    </location>
</feature>
<feature type="transmembrane region" description="Helical" evidence="12">
    <location>
        <begin position="134"/>
        <end position="152"/>
    </location>
</feature>
<proteinExistence type="inferred from homology"/>
<evidence type="ECO:0000256" key="11">
    <source>
        <dbReference type="ARBA" id="ARBA00023316"/>
    </source>
</evidence>
<feature type="binding site" evidence="14">
    <location>
        <position position="192"/>
    </location>
    <ligand>
        <name>Mg(2+)</name>
        <dbReference type="ChEBI" id="CHEBI:18420"/>
    </ligand>
</feature>
<evidence type="ECO:0000256" key="4">
    <source>
        <dbReference type="ARBA" id="ARBA00022679"/>
    </source>
</evidence>
<dbReference type="EC" id="2.7.8.13" evidence="12 13"/>
<feature type="transmembrane region" description="Helical" evidence="12">
    <location>
        <begin position="172"/>
        <end position="193"/>
    </location>
</feature>
<feature type="transmembrane region" description="Helical" evidence="12">
    <location>
        <begin position="239"/>
        <end position="256"/>
    </location>
</feature>
<evidence type="ECO:0000256" key="7">
    <source>
        <dbReference type="ARBA" id="ARBA00022984"/>
    </source>
</evidence>
<evidence type="ECO:0000256" key="14">
    <source>
        <dbReference type="PIRSR" id="PIRSR600715-1"/>
    </source>
</evidence>
<comment type="subcellular location">
    <subcellularLocation>
        <location evidence="12">Cell membrane</location>
        <topology evidence="12">Multi-pass membrane protein</topology>
    </subcellularLocation>
    <subcellularLocation>
        <location evidence="1">Membrane</location>
        <topology evidence="1">Multi-pass membrane protein</topology>
    </subcellularLocation>
</comment>
<dbReference type="GO" id="GO:0051301">
    <property type="term" value="P:cell division"/>
    <property type="evidence" value="ECO:0007669"/>
    <property type="project" value="UniProtKB-KW"/>
</dbReference>
<reference evidence="15" key="1">
    <citation type="submission" date="2018-12" db="EMBL/GenBank/DDBJ databases">
        <authorList>
            <consortium name="Pathogen Informatics"/>
        </authorList>
    </citation>
    <scope>NUCLEOTIDE SEQUENCE [LARGE SCALE GENOMIC DNA]</scope>
    <source>
        <strain evidence="15">NCTC10643</strain>
    </source>
</reference>
<comment type="similarity">
    <text evidence="2 12">Belongs to the glycosyltransferase 4 family. MraY subfamily.</text>
</comment>
<dbReference type="GO" id="GO:0009252">
    <property type="term" value="P:peptidoglycan biosynthetic process"/>
    <property type="evidence" value="ECO:0007669"/>
    <property type="project" value="UniProtKB-UniRule"/>
</dbReference>
<dbReference type="PROSITE" id="PS01347">
    <property type="entry name" value="MRAY_1"/>
    <property type="match status" value="1"/>
</dbReference>
<keyword evidence="7 12" id="KW-0573">Peptidoglycan synthesis</keyword>
<evidence type="ECO:0000313" key="15">
    <source>
        <dbReference type="EMBL" id="VEI74230.1"/>
    </source>
</evidence>
<organism evidence="15 16">
    <name type="scientific">Mannheimia haemolytica</name>
    <name type="common">Pasteurella haemolytica</name>
    <dbReference type="NCBI Taxonomy" id="75985"/>
    <lineage>
        <taxon>Bacteria</taxon>
        <taxon>Pseudomonadati</taxon>
        <taxon>Pseudomonadota</taxon>
        <taxon>Gammaproteobacteria</taxon>
        <taxon>Pasteurellales</taxon>
        <taxon>Pasteurellaceae</taxon>
        <taxon>Mannheimia</taxon>
    </lineage>
</organism>
<evidence type="ECO:0000313" key="16">
    <source>
        <dbReference type="Proteomes" id="UP000271188"/>
    </source>
</evidence>
<dbReference type="GO" id="GO:0005886">
    <property type="term" value="C:plasma membrane"/>
    <property type="evidence" value="ECO:0007669"/>
    <property type="project" value="UniProtKB-SubCell"/>
</dbReference>
<feature type="binding site" evidence="14">
    <location>
        <position position="267"/>
    </location>
    <ligand>
        <name>Mg(2+)</name>
        <dbReference type="ChEBI" id="CHEBI:18420"/>
    </ligand>
</feature>
<dbReference type="PROSITE" id="PS01348">
    <property type="entry name" value="MRAY_2"/>
    <property type="match status" value="1"/>
</dbReference>
<gene>
    <name evidence="12 15" type="primary">mraY</name>
    <name evidence="15" type="ORF">NCTC10643_00076</name>
</gene>
<dbReference type="GO" id="GO:0008360">
    <property type="term" value="P:regulation of cell shape"/>
    <property type="evidence" value="ECO:0007669"/>
    <property type="project" value="UniProtKB-KW"/>
</dbReference>
<dbReference type="Proteomes" id="UP000271188">
    <property type="component" value="Chromosome"/>
</dbReference>
<feature type="transmembrane region" description="Helical" evidence="12">
    <location>
        <begin position="338"/>
        <end position="357"/>
    </location>
</feature>
<dbReference type="GO" id="GO:0046872">
    <property type="term" value="F:metal ion binding"/>
    <property type="evidence" value="ECO:0007669"/>
    <property type="project" value="UniProtKB-KW"/>
</dbReference>
<evidence type="ECO:0000256" key="8">
    <source>
        <dbReference type="ARBA" id="ARBA00022989"/>
    </source>
</evidence>
<keyword evidence="10 12" id="KW-0131">Cell cycle</keyword>